<dbReference type="EMBL" id="VYUA01000067">
    <property type="protein sequence ID" value="KAB2587915.1"/>
    <property type="molecule type" value="Genomic_DNA"/>
</dbReference>
<feature type="transmembrane region" description="Helical" evidence="1">
    <location>
        <begin position="52"/>
        <end position="71"/>
    </location>
</feature>
<proteinExistence type="predicted"/>
<feature type="transmembrane region" description="Helical" evidence="1">
    <location>
        <begin position="179"/>
        <end position="198"/>
    </location>
</feature>
<name>A0A5N5EBS8_9ACTN</name>
<comment type="caution">
    <text evidence="2">The sequence shown here is derived from an EMBL/GenBank/DDBJ whole genome shotgun (WGS) entry which is preliminary data.</text>
</comment>
<evidence type="ECO:0000256" key="1">
    <source>
        <dbReference type="SAM" id="Phobius"/>
    </source>
</evidence>
<dbReference type="AlphaFoldDB" id="A0A5N5EBS8"/>
<organism evidence="2 3">
    <name type="scientific">Streptomyces arboris</name>
    <dbReference type="NCBI Taxonomy" id="2600619"/>
    <lineage>
        <taxon>Bacteria</taxon>
        <taxon>Bacillati</taxon>
        <taxon>Actinomycetota</taxon>
        <taxon>Actinomycetes</taxon>
        <taxon>Kitasatosporales</taxon>
        <taxon>Streptomycetaceae</taxon>
        <taxon>Streptomyces</taxon>
    </lineage>
</organism>
<dbReference type="Proteomes" id="UP000326907">
    <property type="component" value="Unassembled WGS sequence"/>
</dbReference>
<sequence length="213" mass="22281">MTTDVRPGLPVLYLRSRALPATLAALAAIALLSAWAADWLQDRPEFDHTARVPVLALAPLLAAAAIGTGFLSHTEELDRTAVRRWWPRRLTYLLALTALTAGALALAVPGHPEHFGAPAMVRNVVGATGVTTAAAALLGARASWLPMTVYGGAVYLAAPRTPGGAAAYWAWPMQPGPEVAAWVMAGTAYVVGAALLALRGPRPDRDHGSGWPS</sequence>
<keyword evidence="3" id="KW-1185">Reference proteome</keyword>
<gene>
    <name evidence="2" type="ORF">F5983_35185</name>
</gene>
<feature type="transmembrane region" description="Helical" evidence="1">
    <location>
        <begin position="92"/>
        <end position="110"/>
    </location>
</feature>
<protein>
    <submittedName>
        <fullName evidence="2">Uncharacterized protein</fullName>
    </submittedName>
</protein>
<evidence type="ECO:0000313" key="2">
    <source>
        <dbReference type="EMBL" id="KAB2587915.1"/>
    </source>
</evidence>
<keyword evidence="1" id="KW-0472">Membrane</keyword>
<keyword evidence="1" id="KW-1133">Transmembrane helix</keyword>
<keyword evidence="1" id="KW-0812">Transmembrane</keyword>
<reference evidence="2 3" key="1">
    <citation type="submission" date="2019-09" db="EMBL/GenBank/DDBJ databases">
        <authorList>
            <person name="Liu P."/>
        </authorList>
    </citation>
    <scope>NUCLEOTIDE SEQUENCE [LARGE SCALE GENOMIC DNA]</scope>
    <source>
        <strain evidence="2 3">TRM68085</strain>
    </source>
</reference>
<dbReference type="RefSeq" id="WP_151513860.1">
    <property type="nucleotide sequence ID" value="NZ_JBMVCA010000005.1"/>
</dbReference>
<evidence type="ECO:0000313" key="3">
    <source>
        <dbReference type="Proteomes" id="UP000326907"/>
    </source>
</evidence>
<accession>A0A5N5EBS8</accession>